<dbReference type="PANTHER" id="PTHR13693:SF77">
    <property type="entry name" value="8-AMINO-7-OXONONANOATE SYNTHASE"/>
    <property type="match status" value="1"/>
</dbReference>
<dbReference type="AlphaFoldDB" id="A0A3R8TQI5"/>
<keyword evidence="5 6" id="KW-0663">Pyridoxal phosphate</keyword>
<dbReference type="Gene3D" id="3.90.1150.10">
    <property type="entry name" value="Aspartate Aminotransferase, domain 1"/>
    <property type="match status" value="1"/>
</dbReference>
<dbReference type="Pfam" id="PF00155">
    <property type="entry name" value="Aminotran_1_2"/>
    <property type="match status" value="1"/>
</dbReference>
<dbReference type="InterPro" id="IPR015421">
    <property type="entry name" value="PyrdxlP-dep_Trfase_major"/>
</dbReference>
<evidence type="ECO:0000256" key="3">
    <source>
        <dbReference type="ARBA" id="ARBA00010008"/>
    </source>
</evidence>
<dbReference type="PROSITE" id="PS51724">
    <property type="entry name" value="SPOR"/>
    <property type="match status" value="1"/>
</dbReference>
<dbReference type="InterPro" id="IPR015424">
    <property type="entry name" value="PyrdxlP-dep_Trfase"/>
</dbReference>
<comment type="pathway">
    <text evidence="2">Lipid metabolism.</text>
</comment>
<protein>
    <submittedName>
        <fullName evidence="8">Pyridoxal phosphate-dependent aminotransferase family protein</fullName>
    </submittedName>
</protein>
<dbReference type="InterPro" id="IPR004839">
    <property type="entry name" value="Aminotransferase_I/II_large"/>
</dbReference>
<comment type="cofactor">
    <cofactor evidence="1 6">
        <name>pyridoxal 5'-phosphate</name>
        <dbReference type="ChEBI" id="CHEBI:597326"/>
    </cofactor>
</comment>
<gene>
    <name evidence="8" type="ORF">EGI89_05905</name>
</gene>
<evidence type="ECO:0000256" key="2">
    <source>
        <dbReference type="ARBA" id="ARBA00005189"/>
    </source>
</evidence>
<dbReference type="GO" id="GO:0030170">
    <property type="term" value="F:pyridoxal phosphate binding"/>
    <property type="evidence" value="ECO:0007669"/>
    <property type="project" value="InterPro"/>
</dbReference>
<reference evidence="8 9" key="1">
    <citation type="submission" date="2018-10" db="EMBL/GenBank/DDBJ databases">
        <title>Transmission dynamics of multidrug resistant bacteria on intensive care unit surfaces.</title>
        <authorList>
            <person name="D'Souza A.W."/>
            <person name="Potter R.F."/>
            <person name="Wallace M."/>
            <person name="Shupe A."/>
            <person name="Patel S."/>
            <person name="Sun S."/>
            <person name="Gul D."/>
            <person name="Kwon J.H."/>
            <person name="Andleeb S."/>
            <person name="Burnham C.-A.D."/>
            <person name="Dantas G."/>
        </authorList>
    </citation>
    <scope>NUCLEOTIDE SEQUENCE [LARGE SCALE GENOMIC DNA]</scope>
    <source>
        <strain evidence="8 9">WF_348</strain>
    </source>
</reference>
<evidence type="ECO:0000256" key="6">
    <source>
        <dbReference type="RuleBase" id="RU003693"/>
    </source>
</evidence>
<dbReference type="InterPro" id="IPR015422">
    <property type="entry name" value="PyrdxlP-dep_Trfase_small"/>
</dbReference>
<dbReference type="InterPro" id="IPR007730">
    <property type="entry name" value="SPOR-like_dom"/>
</dbReference>
<keyword evidence="4 8" id="KW-0808">Transferase</keyword>
<dbReference type="RefSeq" id="WP_125349500.1">
    <property type="nucleotide sequence ID" value="NZ_JAAGKM010000004.1"/>
</dbReference>
<proteinExistence type="inferred from homology"/>
<dbReference type="GO" id="GO:0042834">
    <property type="term" value="F:peptidoglycan binding"/>
    <property type="evidence" value="ECO:0007669"/>
    <property type="project" value="InterPro"/>
</dbReference>
<evidence type="ECO:0000256" key="1">
    <source>
        <dbReference type="ARBA" id="ARBA00001933"/>
    </source>
</evidence>
<dbReference type="EMBL" id="RHPO01000008">
    <property type="protein sequence ID" value="RRT92543.1"/>
    <property type="molecule type" value="Genomic_DNA"/>
</dbReference>
<dbReference type="Proteomes" id="UP000267844">
    <property type="component" value="Unassembled WGS sequence"/>
</dbReference>
<evidence type="ECO:0000259" key="7">
    <source>
        <dbReference type="PROSITE" id="PS51724"/>
    </source>
</evidence>
<accession>A0A3R8TQI5</accession>
<dbReference type="Gene3D" id="3.40.640.10">
    <property type="entry name" value="Type I PLP-dependent aspartate aminotransferase-like (Major domain)"/>
    <property type="match status" value="1"/>
</dbReference>
<evidence type="ECO:0000256" key="5">
    <source>
        <dbReference type="ARBA" id="ARBA00022898"/>
    </source>
</evidence>
<evidence type="ECO:0000256" key="4">
    <source>
        <dbReference type="ARBA" id="ARBA00022679"/>
    </source>
</evidence>
<name>A0A3R8TQI5_9FLAO</name>
<comment type="similarity">
    <text evidence="3">Belongs to the class-II pyridoxal-phosphate-dependent aminotransferase family. BioF subfamily.</text>
</comment>
<comment type="caution">
    <text evidence="8">The sequence shown here is derived from an EMBL/GenBank/DDBJ whole genome shotgun (WGS) entry which is preliminary data.</text>
</comment>
<dbReference type="GO" id="GO:0008483">
    <property type="term" value="F:transaminase activity"/>
    <property type="evidence" value="ECO:0007669"/>
    <property type="project" value="UniProtKB-KW"/>
</dbReference>
<organism evidence="8 9">
    <name type="scientific">Empedobacter falsenii</name>
    <dbReference type="NCBI Taxonomy" id="343874"/>
    <lineage>
        <taxon>Bacteria</taxon>
        <taxon>Pseudomonadati</taxon>
        <taxon>Bacteroidota</taxon>
        <taxon>Flavobacteriia</taxon>
        <taxon>Flavobacteriales</taxon>
        <taxon>Weeksellaceae</taxon>
        <taxon>Empedobacter</taxon>
    </lineage>
</organism>
<keyword evidence="8" id="KW-0032">Aminotransferase</keyword>
<dbReference type="PROSITE" id="PS00599">
    <property type="entry name" value="AA_TRANSFER_CLASS_2"/>
    <property type="match status" value="1"/>
</dbReference>
<dbReference type="SUPFAM" id="SSF53383">
    <property type="entry name" value="PLP-dependent transferases"/>
    <property type="match status" value="1"/>
</dbReference>
<dbReference type="GO" id="GO:0009102">
    <property type="term" value="P:biotin biosynthetic process"/>
    <property type="evidence" value="ECO:0007669"/>
    <property type="project" value="TreeGrafter"/>
</dbReference>
<dbReference type="PANTHER" id="PTHR13693">
    <property type="entry name" value="CLASS II AMINOTRANSFERASE/8-AMINO-7-OXONONANOATE SYNTHASE"/>
    <property type="match status" value="1"/>
</dbReference>
<evidence type="ECO:0000313" key="9">
    <source>
        <dbReference type="Proteomes" id="UP000267844"/>
    </source>
</evidence>
<feature type="domain" description="SPOR" evidence="7">
    <location>
        <begin position="297"/>
        <end position="369"/>
    </location>
</feature>
<sequence length="369" mass="41608">MSKFFNSLQLSLFEREQKGIKRTLKVRSSGIDFYSNDYLGLAKNEILHQQILNEFIAQPSLLYGSTGARLISGNSNYLRETEQIIANEHKVEAALLFSSGYNANLALFSALLTRHDIVLVDENIHRSVHDGIKLSNAKKTKFKHNDLDHLEKLLQRVKERCFIAVESLYSMDGDCAPLIELVELANKYNAALVVDEAHAFGVFGYGLVHQFGLQCKVFATVVTYGKAMGMSGATILANQLVIDYLINYASPFIYTTAIADFHVTGLRKGYQFIKENKSLQESLQYNISHFRNSGLTSSSNKNSPIQILKFESRSQLTKIQNQLEEVEINTFAVFPPTVVEGGERLRICLHAFNTQEEINQLIEKIKENV</sequence>
<evidence type="ECO:0000313" key="8">
    <source>
        <dbReference type="EMBL" id="RRT92543.1"/>
    </source>
</evidence>
<dbReference type="InterPro" id="IPR050087">
    <property type="entry name" value="AON_synthase_class-II"/>
</dbReference>
<dbReference type="InterPro" id="IPR001917">
    <property type="entry name" value="Aminotrans_II_pyridoxalP_BS"/>
</dbReference>